<feature type="region of interest" description="Disordered" evidence="1">
    <location>
        <begin position="95"/>
        <end position="134"/>
    </location>
</feature>
<protein>
    <submittedName>
        <fullName evidence="4">SCP domain-containing protein</fullName>
    </submittedName>
</protein>
<name>A0A183HAF6_9BILA</name>
<dbReference type="EMBL" id="UZAJ01003404">
    <property type="protein sequence ID" value="VDO40090.1"/>
    <property type="molecule type" value="Genomic_DNA"/>
</dbReference>
<sequence>MRRDISLISNARVKNNLEEGIKLIYEALRRQEAPVNAALFWYNLMCSGEIYMRSRLAACPALNGIKWTAIKWFHERGRECRRPYDLNQFDQERCVNDLDSPEPKHRLNIRSEAKKSTKIKNTEEMQTQNLEKNQ</sequence>
<evidence type="ECO:0000256" key="1">
    <source>
        <dbReference type="SAM" id="MobiDB-lite"/>
    </source>
</evidence>
<dbReference type="AlphaFoldDB" id="A0A183HAF6"/>
<dbReference type="Proteomes" id="UP000267606">
    <property type="component" value="Unassembled WGS sequence"/>
</dbReference>
<accession>A0A183HAF6</accession>
<reference evidence="2 3" key="2">
    <citation type="submission" date="2018-11" db="EMBL/GenBank/DDBJ databases">
        <authorList>
            <consortium name="Pathogen Informatics"/>
        </authorList>
    </citation>
    <scope>NUCLEOTIDE SEQUENCE [LARGE SCALE GENOMIC DNA]</scope>
</reference>
<dbReference type="STRING" id="387005.A0A183HAF6"/>
<evidence type="ECO:0000313" key="4">
    <source>
        <dbReference type="WBParaSite" id="OFLC_0000446701-mRNA-1"/>
    </source>
</evidence>
<evidence type="ECO:0000313" key="2">
    <source>
        <dbReference type="EMBL" id="VDO40090.1"/>
    </source>
</evidence>
<organism evidence="4">
    <name type="scientific">Onchocerca flexuosa</name>
    <dbReference type="NCBI Taxonomy" id="387005"/>
    <lineage>
        <taxon>Eukaryota</taxon>
        <taxon>Metazoa</taxon>
        <taxon>Ecdysozoa</taxon>
        <taxon>Nematoda</taxon>
        <taxon>Chromadorea</taxon>
        <taxon>Rhabditida</taxon>
        <taxon>Spirurina</taxon>
        <taxon>Spiruromorpha</taxon>
        <taxon>Filarioidea</taxon>
        <taxon>Onchocercidae</taxon>
        <taxon>Onchocerca</taxon>
    </lineage>
</organism>
<reference evidence="4" key="1">
    <citation type="submission" date="2016-06" db="UniProtKB">
        <authorList>
            <consortium name="WormBaseParasite"/>
        </authorList>
    </citation>
    <scope>IDENTIFICATION</scope>
</reference>
<gene>
    <name evidence="2" type="ORF">OFLC_LOCUS4468</name>
</gene>
<dbReference type="Gene3D" id="2.60.120.620">
    <property type="entry name" value="q2cbj1_9rhob like domain"/>
    <property type="match status" value="1"/>
</dbReference>
<keyword evidence="3" id="KW-1185">Reference proteome</keyword>
<feature type="compositionally biased region" description="Polar residues" evidence="1">
    <location>
        <begin position="124"/>
        <end position="134"/>
    </location>
</feature>
<proteinExistence type="predicted"/>
<feature type="compositionally biased region" description="Basic and acidic residues" evidence="1">
    <location>
        <begin position="95"/>
        <end position="123"/>
    </location>
</feature>
<evidence type="ECO:0000313" key="3">
    <source>
        <dbReference type="Proteomes" id="UP000267606"/>
    </source>
</evidence>
<dbReference type="WBParaSite" id="OFLC_0000446701-mRNA-1">
    <property type="protein sequence ID" value="OFLC_0000446701-mRNA-1"/>
    <property type="gene ID" value="OFLC_0000446701"/>
</dbReference>